<gene>
    <name evidence="5" type="ORF">KDM90_12975</name>
</gene>
<dbReference type="SUPFAM" id="SSF52172">
    <property type="entry name" value="CheY-like"/>
    <property type="match status" value="1"/>
</dbReference>
<evidence type="ECO:0000259" key="4">
    <source>
        <dbReference type="PROSITE" id="PS50110"/>
    </source>
</evidence>
<evidence type="ECO:0000313" key="5">
    <source>
        <dbReference type="EMBL" id="MBR7800916.1"/>
    </source>
</evidence>
<dbReference type="InterPro" id="IPR001789">
    <property type="entry name" value="Sig_transdc_resp-reg_receiver"/>
</dbReference>
<dbReference type="InterPro" id="IPR011006">
    <property type="entry name" value="CheY-like_superfamily"/>
</dbReference>
<keyword evidence="1 3" id="KW-0597">Phosphoprotein</keyword>
<dbReference type="AlphaFoldDB" id="A0A941E3N7"/>
<dbReference type="PANTHER" id="PTHR44591">
    <property type="entry name" value="STRESS RESPONSE REGULATOR PROTEIN 1"/>
    <property type="match status" value="1"/>
</dbReference>
<dbReference type="Gene3D" id="3.40.50.2300">
    <property type="match status" value="1"/>
</dbReference>
<organism evidence="5 6">
    <name type="scientific">Undibacterium fentianense</name>
    <dbReference type="NCBI Taxonomy" id="2828728"/>
    <lineage>
        <taxon>Bacteria</taxon>
        <taxon>Pseudomonadati</taxon>
        <taxon>Pseudomonadota</taxon>
        <taxon>Betaproteobacteria</taxon>
        <taxon>Burkholderiales</taxon>
        <taxon>Oxalobacteraceae</taxon>
        <taxon>Undibacterium</taxon>
    </lineage>
</organism>
<dbReference type="EMBL" id="JAGSPJ010000005">
    <property type="protein sequence ID" value="MBR7800916.1"/>
    <property type="molecule type" value="Genomic_DNA"/>
</dbReference>
<dbReference type="RefSeq" id="WP_212676038.1">
    <property type="nucleotide sequence ID" value="NZ_JAGSPJ010000005.1"/>
</dbReference>
<name>A0A941E3N7_9BURK</name>
<feature type="modified residue" description="4-aspartylphosphate" evidence="3">
    <location>
        <position position="218"/>
    </location>
</feature>
<dbReference type="InterPro" id="IPR050595">
    <property type="entry name" value="Bact_response_regulator"/>
</dbReference>
<dbReference type="Pfam" id="PF00072">
    <property type="entry name" value="Response_reg"/>
    <property type="match status" value="1"/>
</dbReference>
<protein>
    <submittedName>
        <fullName evidence="5">Response regulator</fullName>
    </submittedName>
</protein>
<evidence type="ECO:0000313" key="6">
    <source>
        <dbReference type="Proteomes" id="UP000678545"/>
    </source>
</evidence>
<dbReference type="Proteomes" id="UP000678545">
    <property type="component" value="Unassembled WGS sequence"/>
</dbReference>
<keyword evidence="6" id="KW-1185">Reference proteome</keyword>
<evidence type="ECO:0000256" key="3">
    <source>
        <dbReference type="PROSITE-ProRule" id="PRU00169"/>
    </source>
</evidence>
<evidence type="ECO:0000256" key="2">
    <source>
        <dbReference type="ARBA" id="ARBA00023012"/>
    </source>
</evidence>
<reference evidence="5" key="1">
    <citation type="submission" date="2021-04" db="EMBL/GenBank/DDBJ databases">
        <title>novel species isolated from subtropical streams in China.</title>
        <authorList>
            <person name="Lu H."/>
        </authorList>
    </citation>
    <scope>NUCLEOTIDE SEQUENCE</scope>
    <source>
        <strain evidence="5">FT137W</strain>
    </source>
</reference>
<comment type="caution">
    <text evidence="5">The sequence shown here is derived from an EMBL/GenBank/DDBJ whole genome shotgun (WGS) entry which is preliminary data.</text>
</comment>
<dbReference type="PROSITE" id="PS50110">
    <property type="entry name" value="RESPONSE_REGULATORY"/>
    <property type="match status" value="1"/>
</dbReference>
<evidence type="ECO:0000256" key="1">
    <source>
        <dbReference type="ARBA" id="ARBA00022553"/>
    </source>
</evidence>
<proteinExistence type="predicted"/>
<dbReference type="SMART" id="SM00448">
    <property type="entry name" value="REC"/>
    <property type="match status" value="1"/>
</dbReference>
<keyword evidence="2" id="KW-0902">Two-component regulatory system</keyword>
<feature type="domain" description="Response regulatory" evidence="4">
    <location>
        <begin position="165"/>
        <end position="285"/>
    </location>
</feature>
<sequence length="294" mass="32717">MTQSTSMMAAPKTSRRFILEMRGFSDAEKSMLTSTFRLTSRREMSYVEASDAECRADIYLINADNPEALEDLSKREIGVPNVHSPAVVIGRTPVETPWPFVAKPIHWMRLFENLDTEMQRALRERSARQSHQGGQHGWDGATLRRSSDQKVAAVPLIVEAPARETVLVVDDSATVRAFMRIKLSPFQFDVDFAETGEQAVEKALAKAKEKPYNCIFLDIMMPGIDGYEVCKKIKANATTKPSAVVMLTSKSSIIDKLRANWSGCDAFLSKPVAEDDLLATIAKFLPSALDSIRN</sequence>
<dbReference type="CDD" id="cd17574">
    <property type="entry name" value="REC_OmpR"/>
    <property type="match status" value="1"/>
</dbReference>
<accession>A0A941E3N7</accession>
<dbReference type="PANTHER" id="PTHR44591:SF14">
    <property type="entry name" value="PROTEIN PILG"/>
    <property type="match status" value="1"/>
</dbReference>
<dbReference type="GO" id="GO:0000160">
    <property type="term" value="P:phosphorelay signal transduction system"/>
    <property type="evidence" value="ECO:0007669"/>
    <property type="project" value="UniProtKB-KW"/>
</dbReference>